<dbReference type="PRINTS" id="PR00253">
    <property type="entry name" value="GABAARECEPTR"/>
</dbReference>
<organism evidence="16">
    <name type="scientific">Nippostrongylus brasiliensis</name>
    <name type="common">Rat hookworm</name>
    <dbReference type="NCBI Taxonomy" id="27835"/>
    <lineage>
        <taxon>Eukaryota</taxon>
        <taxon>Metazoa</taxon>
        <taxon>Ecdysozoa</taxon>
        <taxon>Nematoda</taxon>
        <taxon>Chromadorea</taxon>
        <taxon>Rhabditida</taxon>
        <taxon>Rhabditina</taxon>
        <taxon>Rhabditomorpha</taxon>
        <taxon>Strongyloidea</taxon>
        <taxon>Heligmosomidae</taxon>
        <taxon>Nippostrongylus</taxon>
    </lineage>
</organism>
<feature type="compositionally biased region" description="Basic and acidic residues" evidence="11">
    <location>
        <begin position="61"/>
        <end position="77"/>
    </location>
</feature>
<keyword evidence="4" id="KW-1003">Cell membrane</keyword>
<dbReference type="InterPro" id="IPR036734">
    <property type="entry name" value="Neur_chan_lig-bd_sf"/>
</dbReference>
<dbReference type="GO" id="GO:0005886">
    <property type="term" value="C:plasma membrane"/>
    <property type="evidence" value="ECO:0007669"/>
    <property type="project" value="UniProtKB-SubCell"/>
</dbReference>
<dbReference type="InterPro" id="IPR006028">
    <property type="entry name" value="GABAA/Glycine_rcpt"/>
</dbReference>
<keyword evidence="5 12" id="KW-0812">Transmembrane</keyword>
<dbReference type="InterPro" id="IPR006201">
    <property type="entry name" value="Neur_channel"/>
</dbReference>
<keyword evidence="15" id="KW-1185">Reference proteome</keyword>
<dbReference type="AlphaFoldDB" id="A0A0N4YBN6"/>
<dbReference type="Gene3D" id="2.70.170.10">
    <property type="entry name" value="Neurotransmitter-gated ion-channel ligand-binding domain"/>
    <property type="match status" value="1"/>
</dbReference>
<keyword evidence="7 12" id="KW-1133">Transmembrane helix</keyword>
<dbReference type="InterPro" id="IPR038050">
    <property type="entry name" value="Neuro_actylchol_rec"/>
</dbReference>
<keyword evidence="3" id="KW-0813">Transport</keyword>
<evidence type="ECO:0000256" key="4">
    <source>
        <dbReference type="ARBA" id="ARBA00022475"/>
    </source>
</evidence>
<evidence type="ECO:0000256" key="1">
    <source>
        <dbReference type="ARBA" id="ARBA00004141"/>
    </source>
</evidence>
<dbReference type="InterPro" id="IPR006202">
    <property type="entry name" value="Neur_chan_lig-bd"/>
</dbReference>
<feature type="region of interest" description="Disordered" evidence="11">
    <location>
        <begin position="184"/>
        <end position="204"/>
    </location>
</feature>
<evidence type="ECO:0000313" key="14">
    <source>
        <dbReference type="EMBL" id="VDL77477.1"/>
    </source>
</evidence>
<dbReference type="STRING" id="27835.A0A0N4YBN6"/>
<dbReference type="SUPFAM" id="SSF90112">
    <property type="entry name" value="Neurotransmitter-gated ion-channel transmembrane pore"/>
    <property type="match status" value="1"/>
</dbReference>
<reference evidence="14 15" key="2">
    <citation type="submission" date="2018-11" db="EMBL/GenBank/DDBJ databases">
        <authorList>
            <consortium name="Pathogen Informatics"/>
        </authorList>
    </citation>
    <scope>NUCLEOTIDE SEQUENCE [LARGE SCALE GENOMIC DNA]</scope>
</reference>
<dbReference type="GO" id="GO:0005230">
    <property type="term" value="F:extracellular ligand-gated monoatomic ion channel activity"/>
    <property type="evidence" value="ECO:0007669"/>
    <property type="project" value="InterPro"/>
</dbReference>
<evidence type="ECO:0000256" key="11">
    <source>
        <dbReference type="SAM" id="MobiDB-lite"/>
    </source>
</evidence>
<feature type="transmembrane region" description="Helical" evidence="12">
    <location>
        <begin position="665"/>
        <end position="687"/>
    </location>
</feature>
<keyword evidence="10" id="KW-0407">Ion channel</keyword>
<dbReference type="Proteomes" id="UP000271162">
    <property type="component" value="Unassembled WGS sequence"/>
</dbReference>
<dbReference type="Gene3D" id="1.20.58.390">
    <property type="entry name" value="Neurotransmitter-gated ion-channel transmembrane domain"/>
    <property type="match status" value="1"/>
</dbReference>
<dbReference type="GO" id="GO:0004888">
    <property type="term" value="F:transmembrane signaling receptor activity"/>
    <property type="evidence" value="ECO:0007669"/>
    <property type="project" value="InterPro"/>
</dbReference>
<evidence type="ECO:0000313" key="15">
    <source>
        <dbReference type="Proteomes" id="UP000271162"/>
    </source>
</evidence>
<dbReference type="SUPFAM" id="SSF63712">
    <property type="entry name" value="Nicotinic receptor ligand binding domain-like"/>
    <property type="match status" value="1"/>
</dbReference>
<feature type="transmembrane region" description="Helical" evidence="12">
    <location>
        <begin position="604"/>
        <end position="627"/>
    </location>
</feature>
<evidence type="ECO:0000256" key="8">
    <source>
        <dbReference type="ARBA" id="ARBA00023065"/>
    </source>
</evidence>
<feature type="region of interest" description="Disordered" evidence="11">
    <location>
        <begin position="61"/>
        <end position="83"/>
    </location>
</feature>
<gene>
    <name evidence="14" type="ORF">NBR_LOCUS13888</name>
</gene>
<dbReference type="CDD" id="cd18987">
    <property type="entry name" value="LGIC_ECD_anion"/>
    <property type="match status" value="1"/>
</dbReference>
<dbReference type="InterPro" id="IPR036719">
    <property type="entry name" value="Neuro-gated_channel_TM_sf"/>
</dbReference>
<accession>A0A0N4YBN6</accession>
<evidence type="ECO:0000256" key="6">
    <source>
        <dbReference type="ARBA" id="ARBA00022729"/>
    </source>
</evidence>
<evidence type="ECO:0000256" key="12">
    <source>
        <dbReference type="SAM" id="Phobius"/>
    </source>
</evidence>
<evidence type="ECO:0000256" key="7">
    <source>
        <dbReference type="ARBA" id="ARBA00022989"/>
    </source>
</evidence>
<evidence type="ECO:0000313" key="16">
    <source>
        <dbReference type="WBParaSite" id="NBR_0001388701-mRNA-1"/>
    </source>
</evidence>
<evidence type="ECO:0000256" key="9">
    <source>
        <dbReference type="ARBA" id="ARBA00023136"/>
    </source>
</evidence>
<dbReference type="WBParaSite" id="NBR_0001388701-mRNA-1">
    <property type="protein sequence ID" value="NBR_0001388701-mRNA-1"/>
    <property type="gene ID" value="NBR_0001388701"/>
</dbReference>
<evidence type="ECO:0000259" key="13">
    <source>
        <dbReference type="Pfam" id="PF02931"/>
    </source>
</evidence>
<dbReference type="PROSITE" id="PS00236">
    <property type="entry name" value="NEUROTR_ION_CHANNEL"/>
    <property type="match status" value="1"/>
</dbReference>
<keyword evidence="6" id="KW-0732">Signal</keyword>
<comment type="subcellular location">
    <subcellularLocation>
        <location evidence="2">Cell membrane</location>
    </subcellularLocation>
    <subcellularLocation>
        <location evidence="1">Membrane</location>
        <topology evidence="1">Multi-pass membrane protein</topology>
    </subcellularLocation>
</comment>
<dbReference type="EMBL" id="UYSL01021175">
    <property type="protein sequence ID" value="VDL77477.1"/>
    <property type="molecule type" value="Genomic_DNA"/>
</dbReference>
<keyword evidence="8" id="KW-0406">Ion transport</keyword>
<proteinExistence type="predicted"/>
<evidence type="ECO:0000256" key="5">
    <source>
        <dbReference type="ARBA" id="ARBA00022692"/>
    </source>
</evidence>
<name>A0A0N4YBN6_NIPBR</name>
<evidence type="ECO:0000256" key="3">
    <source>
        <dbReference type="ARBA" id="ARBA00022448"/>
    </source>
</evidence>
<dbReference type="PANTHER" id="PTHR18945">
    <property type="entry name" value="NEUROTRANSMITTER GATED ION CHANNEL"/>
    <property type="match status" value="1"/>
</dbReference>
<evidence type="ECO:0000256" key="2">
    <source>
        <dbReference type="ARBA" id="ARBA00004236"/>
    </source>
</evidence>
<dbReference type="InterPro" id="IPR018000">
    <property type="entry name" value="Neurotransmitter_ion_chnl_CS"/>
</dbReference>
<reference evidence="16" key="1">
    <citation type="submission" date="2017-02" db="UniProtKB">
        <authorList>
            <consortium name="WormBaseParasite"/>
        </authorList>
    </citation>
    <scope>IDENTIFICATION</scope>
</reference>
<dbReference type="Pfam" id="PF02931">
    <property type="entry name" value="Neur_chan_LBD"/>
    <property type="match status" value="1"/>
</dbReference>
<feature type="domain" description="Neurotransmitter-gated ion-channel ligand-binding" evidence="13">
    <location>
        <begin position="316"/>
        <end position="486"/>
    </location>
</feature>
<sequence length="697" mass="79170">MFEQHFLESVLFLKHFHSLSALQPDETTSNGTMGQTPIFMILKVRATNRIVYTKKDVSLEEIPPDKNDTKREGERVMPPESSESESGFQIFKLFKMFSSGPKETEEEEKQTENPVEASAVLETNEEGHESFKVYAPSAQGQYPAFETESSAVLEKDETGSEVYKLYAPTATGKYEIAEVETADGSASLPVDDEDYESSASGTIESSGKPVKILAQMLDTSGRVGPMFEVHDEMIFVPPPPLPQRDIVHGRFDTALLESERMINLPSKGCSTPHRDTESLKRALKKAWEDIDEEVLRAAVDGDYGSSYILPVLASVNYDNNTVPTAFADIPVLVSVQMHILYLANFDSELMEYSIDVELELSWHDLRLVNNYTKPIRIREKQVLDLIWKPDPYFVNSKFSHFHGVSFPNFRMRVFPDGLVKYTLRVTSVCNCFMLFCLYPHDRQTCDLRISSIAYPASFVRFVWHSDPVELQSKISLPELHIQQIRTEECVVEGKLIHSSCLRLVFDLERDGGRFVVEKYIPSTLAMMFAWVAPYVPYNYEDVRIITPITRKPPNFRKIQSKSGFGKSPFQGPYISSEMKVLLTLVQMEKGDKEIRTSYLTSMDVWFAAMKAFTALSLIESLVVLALIKRSRAVQSSIPRAPNQLVKANLQAEGDRLTRLYHRLDSLCRFLSPFVFVMFFICYVLFIAQGDDRGCVVK</sequence>
<keyword evidence="9 12" id="KW-0472">Membrane</keyword>
<protein>
    <submittedName>
        <fullName evidence="16">Neur_chan_LBD domain-containing protein</fullName>
    </submittedName>
</protein>
<evidence type="ECO:0000256" key="10">
    <source>
        <dbReference type="ARBA" id="ARBA00023303"/>
    </source>
</evidence>